<sequence>MGLPSRRTPPTPPILDGERSRGRARCVGTEWGETPPYAATSVEPQQRLPRRARSGSVRRGRRLRAAVPAGLVSEPNVSWESLAAALQHTIVPLHTESVQSHID</sequence>
<feature type="compositionally biased region" description="Basic residues" evidence="1">
    <location>
        <begin position="48"/>
        <end position="61"/>
    </location>
</feature>
<organism evidence="2 3">
    <name type="scientific">Podarcis lilfordi</name>
    <name type="common">Lilford's wall lizard</name>
    <dbReference type="NCBI Taxonomy" id="74358"/>
    <lineage>
        <taxon>Eukaryota</taxon>
        <taxon>Metazoa</taxon>
        <taxon>Chordata</taxon>
        <taxon>Craniata</taxon>
        <taxon>Vertebrata</taxon>
        <taxon>Euteleostomi</taxon>
        <taxon>Lepidosauria</taxon>
        <taxon>Squamata</taxon>
        <taxon>Bifurcata</taxon>
        <taxon>Unidentata</taxon>
        <taxon>Episquamata</taxon>
        <taxon>Laterata</taxon>
        <taxon>Lacertibaenia</taxon>
        <taxon>Lacertidae</taxon>
        <taxon>Podarcis</taxon>
    </lineage>
</organism>
<protein>
    <submittedName>
        <fullName evidence="2">Uncharacterized protein</fullName>
    </submittedName>
</protein>
<gene>
    <name evidence="2" type="ORF">PODLI_1B024103</name>
</gene>
<keyword evidence="3" id="KW-1185">Reference proteome</keyword>
<name>A0AA35L024_9SAUR</name>
<dbReference type="AlphaFoldDB" id="A0AA35L024"/>
<evidence type="ECO:0000256" key="1">
    <source>
        <dbReference type="SAM" id="MobiDB-lite"/>
    </source>
</evidence>
<accession>A0AA35L024</accession>
<proteinExistence type="predicted"/>
<reference evidence="2" key="1">
    <citation type="submission" date="2022-12" db="EMBL/GenBank/DDBJ databases">
        <authorList>
            <person name="Alioto T."/>
            <person name="Alioto T."/>
            <person name="Gomez Garrido J."/>
        </authorList>
    </citation>
    <scope>NUCLEOTIDE SEQUENCE</scope>
</reference>
<feature type="region of interest" description="Disordered" evidence="1">
    <location>
        <begin position="1"/>
        <end position="61"/>
    </location>
</feature>
<dbReference type="EMBL" id="OX395136">
    <property type="protein sequence ID" value="CAI5787412.1"/>
    <property type="molecule type" value="Genomic_DNA"/>
</dbReference>
<evidence type="ECO:0000313" key="2">
    <source>
        <dbReference type="EMBL" id="CAI5787412.1"/>
    </source>
</evidence>
<dbReference type="Proteomes" id="UP001178461">
    <property type="component" value="Chromosome 11"/>
</dbReference>
<evidence type="ECO:0000313" key="3">
    <source>
        <dbReference type="Proteomes" id="UP001178461"/>
    </source>
</evidence>